<dbReference type="Pfam" id="PF00497">
    <property type="entry name" value="SBP_bac_3"/>
    <property type="match status" value="1"/>
</dbReference>
<dbReference type="Proteomes" id="UP001221208">
    <property type="component" value="Unassembled WGS sequence"/>
</dbReference>
<gene>
    <name evidence="4" type="ORF">OIK44_00230</name>
</gene>
<comment type="caution">
    <text evidence="4">The sequence shown here is derived from an EMBL/GenBank/DDBJ whole genome shotgun (WGS) entry which is preliminary data.</text>
</comment>
<dbReference type="SUPFAM" id="SSF53850">
    <property type="entry name" value="Periplasmic binding protein-like II"/>
    <property type="match status" value="1"/>
</dbReference>
<feature type="signal peptide" evidence="2">
    <location>
        <begin position="1"/>
        <end position="29"/>
    </location>
</feature>
<feature type="chain" id="PRO_5046278972" evidence="2">
    <location>
        <begin position="30"/>
        <end position="273"/>
    </location>
</feature>
<proteinExistence type="predicted"/>
<reference evidence="4 5" key="1">
    <citation type="submission" date="2022-10" db="EMBL/GenBank/DDBJ databases">
        <title>Janthinobacterium sp. hw3 Genome sequencing.</title>
        <authorList>
            <person name="Park S."/>
        </authorList>
    </citation>
    <scope>NUCLEOTIDE SEQUENCE [LARGE SCALE GENOMIC DNA]</scope>
    <source>
        <strain evidence="5">hw3</strain>
    </source>
</reference>
<evidence type="ECO:0000256" key="2">
    <source>
        <dbReference type="SAM" id="SignalP"/>
    </source>
</evidence>
<dbReference type="InterPro" id="IPR001638">
    <property type="entry name" value="Solute-binding_3/MltF_N"/>
</dbReference>
<dbReference type="EMBL" id="JAQQXR010000001">
    <property type="protein sequence ID" value="MDC8756009.1"/>
    <property type="molecule type" value="Genomic_DNA"/>
</dbReference>
<dbReference type="PANTHER" id="PTHR35936">
    <property type="entry name" value="MEMBRANE-BOUND LYTIC MUREIN TRANSGLYCOSYLASE F"/>
    <property type="match status" value="1"/>
</dbReference>
<evidence type="ECO:0000259" key="3">
    <source>
        <dbReference type="Pfam" id="PF00497"/>
    </source>
</evidence>
<evidence type="ECO:0000256" key="1">
    <source>
        <dbReference type="ARBA" id="ARBA00022729"/>
    </source>
</evidence>
<feature type="domain" description="Solute-binding protein family 3/N-terminal" evidence="3">
    <location>
        <begin position="34"/>
        <end position="270"/>
    </location>
</feature>
<keyword evidence="1 2" id="KW-0732">Signal</keyword>
<dbReference type="Gene3D" id="3.40.190.10">
    <property type="entry name" value="Periplasmic binding protein-like II"/>
    <property type="match status" value="2"/>
</dbReference>
<accession>A0ABT5JTF2</accession>
<evidence type="ECO:0000313" key="4">
    <source>
        <dbReference type="EMBL" id="MDC8756009.1"/>
    </source>
</evidence>
<keyword evidence="5" id="KW-1185">Reference proteome</keyword>
<protein>
    <submittedName>
        <fullName evidence="4">ABC transporter substrate-binding protein</fullName>
    </submittedName>
</protein>
<dbReference type="PANTHER" id="PTHR35936:SF25">
    <property type="entry name" value="ABC TRANSPORTER SUBSTRATE-BINDING PROTEIN"/>
    <property type="match status" value="1"/>
</dbReference>
<name>A0ABT5JTF2_9BURK</name>
<sequence>MPARPAPTRRRRPGRWLLLAACACLPAWAAPVSITIYADDHYPPYSYVDNGQLTGIYTLIMQKALERLPEYQVQLAPVPWKRGVLMLEKGEAFALYPPYFRPDERRYMKYSEPMLTEQLVVFCNADVIARRGLKNWPADYYGLRVGMNAGFLAGGKQFDEAVKAGRLRADAAHGSRANLLKLMLGRIDCYVNDRLSIQWEVARIKKEGLMVPGSLPVSETVELSAEQGHLGYTALEPAQYPFRDDFFLKFNAVIRDMKRSGEIKDMVSNFLLK</sequence>
<evidence type="ECO:0000313" key="5">
    <source>
        <dbReference type="Proteomes" id="UP001221208"/>
    </source>
</evidence>
<dbReference type="RefSeq" id="WP_273668639.1">
    <property type="nucleotide sequence ID" value="NZ_JAQQXR010000001.1"/>
</dbReference>
<organism evidence="4 5">
    <name type="scientific">Janthinobacterium fluminis</name>
    <dbReference type="NCBI Taxonomy" id="2987524"/>
    <lineage>
        <taxon>Bacteria</taxon>
        <taxon>Pseudomonadati</taxon>
        <taxon>Pseudomonadota</taxon>
        <taxon>Betaproteobacteria</taxon>
        <taxon>Burkholderiales</taxon>
        <taxon>Oxalobacteraceae</taxon>
        <taxon>Janthinobacterium</taxon>
    </lineage>
</organism>